<evidence type="ECO:0000256" key="1">
    <source>
        <dbReference type="ARBA" id="ARBA00022485"/>
    </source>
</evidence>
<dbReference type="Gene3D" id="2.40.40.20">
    <property type="match status" value="1"/>
</dbReference>
<dbReference type="KEGG" id="amol:AMOL_1006"/>
<sequence>MKETNVICPYCGTGCGIKLTSHDNKIVKVTGIKENPVNEGHLCLKGLYGWDYVESKDRLTKPLIRKKDGVFSKEGTFEESSWDEALSLVVSKMKEAKEAYGPDSIVGNFSARCTLEENYLAQKFMRAIIGTNNVDHCARVCHAPTVAGLAKTIGNGTATNSFTEFEEHTNCIMMIGSNPENAHPIAAMYIQRALNRGAKLIVIDPIKTEFAQKADVHIQLPAEYNIPIINALINHIIAKNLYDKEFVENYTHGFEYLKEAVKEYTPQKVSEMTGVDASLLIKAAELYATTSPAAITHGMGVTHFNHGVGNVCDISNIMLITGNIGKVGAGDLPLRGQQNVQGACDMGVLPNIFPNLKLVSSAEDKAFFEKLWDCKQPLSTEIGIHKTEVPDAIMDGRVKVFYTIGENPVMSEPNTNHFLKGISKLDFYVVQDIFMTETALKADVVLPAVSVGEKQGCYLNAERRVQLNDKTLDPKGEAKQDWQIICELAKRFGATDFNYETPEEIWNEVREADPRRFGGITYKRLRELPGIAWPCPDENHPGTPSLYMDKKFFTKDKKANLVPVIFIDNKDNTAQAEEDLRKELNIPENYPCMVGSVDEKIDEKYPISLLTTRKVYQYTVGTMTRRSKALEQGGDSHGPSAEIHPDLAKRYNLKNHDFIKVESRYGYIAVLVEVTEVVPDNTMQMAFHYWEGLCNELTSGGWDYITKTPTYKAAVRMEKITQEEYSDIVTLKKMKFKTSKIIYDDYHHA</sequence>
<dbReference type="Proteomes" id="UP000262712">
    <property type="component" value="Chromosome"/>
</dbReference>
<feature type="domain" description="4Fe-4S Mo/W bis-MGD-type" evidence="6">
    <location>
        <begin position="1"/>
        <end position="57"/>
    </location>
</feature>
<dbReference type="InterPro" id="IPR006963">
    <property type="entry name" value="Mopterin_OxRdtase_4Fe-4S_dom"/>
</dbReference>
<dbReference type="Gene3D" id="3.40.228.10">
    <property type="entry name" value="Dimethylsulfoxide Reductase, domain 2"/>
    <property type="match status" value="1"/>
</dbReference>
<dbReference type="GO" id="GO:0051539">
    <property type="term" value="F:4 iron, 4 sulfur cluster binding"/>
    <property type="evidence" value="ECO:0007669"/>
    <property type="project" value="UniProtKB-KW"/>
</dbReference>
<dbReference type="InterPro" id="IPR006656">
    <property type="entry name" value="Mopterin_OxRdtase"/>
</dbReference>
<evidence type="ECO:0000259" key="6">
    <source>
        <dbReference type="PROSITE" id="PS51669"/>
    </source>
</evidence>
<evidence type="ECO:0000256" key="2">
    <source>
        <dbReference type="ARBA" id="ARBA00022723"/>
    </source>
</evidence>
<protein>
    <submittedName>
        <fullName evidence="7">Formate dehydrogenase H, cysteine-containing</fullName>
    </submittedName>
    <submittedName>
        <fullName evidence="8">Formate dehydrogenase subunit alpha</fullName>
    </submittedName>
</protein>
<dbReference type="Gene3D" id="3.40.50.740">
    <property type="match status" value="1"/>
</dbReference>
<dbReference type="InterPro" id="IPR050123">
    <property type="entry name" value="Prok_molybdopt-oxidoreductase"/>
</dbReference>
<dbReference type="GO" id="GO:0008863">
    <property type="term" value="F:formate dehydrogenase (NAD+) activity"/>
    <property type="evidence" value="ECO:0007669"/>
    <property type="project" value="InterPro"/>
</dbReference>
<keyword evidence="3" id="KW-0560">Oxidoreductase</keyword>
<dbReference type="Pfam" id="PF00384">
    <property type="entry name" value="Molybdopterin"/>
    <property type="match status" value="1"/>
</dbReference>
<evidence type="ECO:0000256" key="4">
    <source>
        <dbReference type="ARBA" id="ARBA00023004"/>
    </source>
</evidence>
<dbReference type="CDD" id="cd02753">
    <property type="entry name" value="MopB_Formate-Dh-H"/>
    <property type="match status" value="1"/>
</dbReference>
<dbReference type="NCBIfam" id="TIGR01591">
    <property type="entry name" value="Fdh-alpha"/>
    <property type="match status" value="1"/>
</dbReference>
<dbReference type="Pfam" id="PF04879">
    <property type="entry name" value="Molybdop_Fe4S4"/>
    <property type="match status" value="1"/>
</dbReference>
<reference evidence="8 9" key="1">
    <citation type="submission" date="2017-09" db="EMBL/GenBank/DDBJ databases">
        <title>Arcobacter canalis sp. nov., a new species isolated from a water canal contaminated with urban sewage.</title>
        <authorList>
            <person name="Perez-Cataluna A."/>
            <person name="Salas-Masso N."/>
            <person name="Figueras M.J."/>
        </authorList>
    </citation>
    <scope>NUCLEOTIDE SEQUENCE [LARGE SCALE GENOMIC DNA]</scope>
    <source>
        <strain evidence="8 9">F98-3</strain>
    </source>
</reference>
<evidence type="ECO:0000256" key="3">
    <source>
        <dbReference type="ARBA" id="ARBA00023002"/>
    </source>
</evidence>
<keyword evidence="9" id="KW-1185">Reference proteome</keyword>
<dbReference type="Proteomes" id="UP000221222">
    <property type="component" value="Unassembled WGS sequence"/>
</dbReference>
<dbReference type="GO" id="GO:0003954">
    <property type="term" value="F:NADH dehydrogenase activity"/>
    <property type="evidence" value="ECO:0007669"/>
    <property type="project" value="TreeGrafter"/>
</dbReference>
<dbReference type="PROSITE" id="PS51669">
    <property type="entry name" value="4FE4S_MOW_BIS_MGD"/>
    <property type="match status" value="1"/>
</dbReference>
<evidence type="ECO:0000313" key="7">
    <source>
        <dbReference type="EMBL" id="AXX91995.1"/>
    </source>
</evidence>
<keyword evidence="2" id="KW-0479">Metal-binding</keyword>
<organism evidence="8 9">
    <name type="scientific">Malaciobacter molluscorum LMG 25693</name>
    <dbReference type="NCBI Taxonomy" id="870501"/>
    <lineage>
        <taxon>Bacteria</taxon>
        <taxon>Pseudomonadati</taxon>
        <taxon>Campylobacterota</taxon>
        <taxon>Epsilonproteobacteria</taxon>
        <taxon>Campylobacterales</taxon>
        <taxon>Arcobacteraceae</taxon>
        <taxon>Malaciobacter</taxon>
    </lineage>
</organism>
<dbReference type="GO" id="GO:0022904">
    <property type="term" value="P:respiratory electron transport chain"/>
    <property type="evidence" value="ECO:0007669"/>
    <property type="project" value="TreeGrafter"/>
</dbReference>
<dbReference type="Pfam" id="PF01568">
    <property type="entry name" value="Molydop_binding"/>
    <property type="match status" value="1"/>
</dbReference>
<dbReference type="GO" id="GO:0046872">
    <property type="term" value="F:metal ion binding"/>
    <property type="evidence" value="ECO:0007669"/>
    <property type="project" value="UniProtKB-KW"/>
</dbReference>
<dbReference type="PANTHER" id="PTHR43105">
    <property type="entry name" value="RESPIRATORY NITRATE REDUCTASE"/>
    <property type="match status" value="1"/>
</dbReference>
<evidence type="ECO:0000313" key="9">
    <source>
        <dbReference type="Proteomes" id="UP000221222"/>
    </source>
</evidence>
<dbReference type="AlphaFoldDB" id="A0A2G1DL52"/>
<proteinExistence type="predicted"/>
<evidence type="ECO:0000256" key="5">
    <source>
        <dbReference type="ARBA" id="ARBA00023014"/>
    </source>
</evidence>
<reference evidence="7 10" key="2">
    <citation type="submission" date="2018-08" db="EMBL/GenBank/DDBJ databases">
        <title>Complete genome of the Arcobacter molluscorum type strain LMG 25693.</title>
        <authorList>
            <person name="Miller W.G."/>
            <person name="Yee E."/>
            <person name="Bono J.L."/>
        </authorList>
    </citation>
    <scope>NUCLEOTIDE SEQUENCE [LARGE SCALE GENOMIC DNA]</scope>
    <source>
        <strain evidence="7 10">CECT 7696</strain>
    </source>
</reference>
<dbReference type="EMBL" id="CP032098">
    <property type="protein sequence ID" value="AXX91995.1"/>
    <property type="molecule type" value="Genomic_DNA"/>
</dbReference>
<dbReference type="GO" id="GO:0016020">
    <property type="term" value="C:membrane"/>
    <property type="evidence" value="ECO:0007669"/>
    <property type="project" value="TreeGrafter"/>
</dbReference>
<dbReference type="SUPFAM" id="SSF53706">
    <property type="entry name" value="Formate dehydrogenase/DMSO reductase, domains 1-3"/>
    <property type="match status" value="1"/>
</dbReference>
<dbReference type="RefSeq" id="WP_099341045.1">
    <property type="nucleotide sequence ID" value="NZ_CP032098.1"/>
</dbReference>
<keyword evidence="5" id="KW-0411">Iron-sulfur</keyword>
<dbReference type="GO" id="GO:0015942">
    <property type="term" value="P:formate metabolic process"/>
    <property type="evidence" value="ECO:0007669"/>
    <property type="project" value="InterPro"/>
</dbReference>
<dbReference type="SMART" id="SM00926">
    <property type="entry name" value="Molybdop_Fe4S4"/>
    <property type="match status" value="1"/>
</dbReference>
<dbReference type="PANTHER" id="PTHR43105:SF14">
    <property type="entry name" value="FORMATE DEHYDROGENASE H"/>
    <property type="match status" value="1"/>
</dbReference>
<gene>
    <name evidence="7" type="primary">fdhIc</name>
    <name evidence="7" type="ORF">AMOL_1006</name>
    <name evidence="8" type="ORF">CPU12_00150</name>
</gene>
<evidence type="ECO:0000313" key="8">
    <source>
        <dbReference type="EMBL" id="PHO19228.1"/>
    </source>
</evidence>
<keyword evidence="4" id="KW-0408">Iron</keyword>
<dbReference type="InterPro" id="IPR006657">
    <property type="entry name" value="MoPterin_dinucl-bd_dom"/>
</dbReference>
<accession>A0A2G1DL52</accession>
<dbReference type="GO" id="GO:0043546">
    <property type="term" value="F:molybdopterin cofactor binding"/>
    <property type="evidence" value="ECO:0007669"/>
    <property type="project" value="InterPro"/>
</dbReference>
<dbReference type="InterPro" id="IPR006478">
    <property type="entry name" value="Formate_DH_asu"/>
</dbReference>
<dbReference type="EMBL" id="NXFY01000001">
    <property type="protein sequence ID" value="PHO19228.1"/>
    <property type="molecule type" value="Genomic_DNA"/>
</dbReference>
<dbReference type="Gene3D" id="2.20.25.90">
    <property type="entry name" value="ADC-like domains"/>
    <property type="match status" value="1"/>
</dbReference>
<name>A0A2G1DL52_9BACT</name>
<evidence type="ECO:0000313" key="10">
    <source>
        <dbReference type="Proteomes" id="UP000262712"/>
    </source>
</evidence>
<dbReference type="InterPro" id="IPR009010">
    <property type="entry name" value="Asp_de-COase-like_dom_sf"/>
</dbReference>
<dbReference type="InterPro" id="IPR041924">
    <property type="entry name" value="Formate_Dh-H_N"/>
</dbReference>
<dbReference type="SUPFAM" id="SSF50692">
    <property type="entry name" value="ADC-like"/>
    <property type="match status" value="1"/>
</dbReference>
<keyword evidence="1" id="KW-0004">4Fe-4S</keyword>